<dbReference type="KEGG" id="sme:SM_b22019"/>
<dbReference type="Proteomes" id="UP000001976">
    <property type="component" value="Plasmid pSymB"/>
</dbReference>
<name>B2FDC5_RHIME</name>
<proteinExistence type="predicted"/>
<dbReference type="EMBL" id="AL591985">
    <property type="protein sequence ID" value="CAQ51284.1"/>
    <property type="molecule type" value="Genomic_DNA"/>
</dbReference>
<dbReference type="EnsemblBacteria" id="CAQ51284">
    <property type="protein sequence ID" value="CAQ51284"/>
    <property type="gene ID" value="SM_b22019"/>
</dbReference>
<gene>
    <name evidence="1" type="ORF">SM_b22019</name>
</gene>
<dbReference type="AlphaFoldDB" id="B2FDC5"/>
<geneLocation type="plasmid" evidence="1 2">
    <name>pSymB</name>
</geneLocation>
<keyword evidence="2" id="KW-1185">Reference proteome</keyword>
<reference evidence="1 2" key="1">
    <citation type="journal article" date="2001" name="Proc. Natl. Acad. Sci. U.S.A.">
        <title>The complete sequence of the 1,683-kb pSymB megaplasmid from the N2-fixing endosymbiont Sinorhizobium meliloti.</title>
        <authorList>
            <person name="Finan T.M."/>
            <person name="Weidner S."/>
            <person name="Wong K."/>
            <person name="Buhrmester J."/>
            <person name="Chain P."/>
            <person name="Vorholter F.J."/>
            <person name="Hernandez-Lucas I."/>
            <person name="Becker A."/>
            <person name="Cowie A."/>
            <person name="Gouzy J."/>
            <person name="Golding B."/>
            <person name="Puhler A."/>
        </authorList>
    </citation>
    <scope>NUCLEOTIDE SEQUENCE [LARGE SCALE GENOMIC DNA]</scope>
    <source>
        <strain evidence="1 2">1021</strain>
        <plasmid evidence="2">Plasmid pSymB</plasmid>
    </source>
</reference>
<reference evidence="2" key="2">
    <citation type="journal article" date="2001" name="Science">
        <title>The composite genome of the legume symbiont Sinorhizobium meliloti.</title>
        <authorList>
            <person name="Galibert F."/>
            <person name="Finan T.M."/>
            <person name="Long S.R."/>
            <person name="Puehler A."/>
            <person name="Abola P."/>
            <person name="Ampe F."/>
            <person name="Barloy-Hubler F."/>
            <person name="Barnett M.J."/>
            <person name="Becker A."/>
            <person name="Boistard P."/>
            <person name="Bothe G."/>
            <person name="Boutry M."/>
            <person name="Bowser L."/>
            <person name="Buhrmester J."/>
            <person name="Cadieu E."/>
            <person name="Capela D."/>
            <person name="Chain P."/>
            <person name="Cowie A."/>
            <person name="Davis R.W."/>
            <person name="Dreano S."/>
            <person name="Federspiel N.A."/>
            <person name="Fisher R.F."/>
            <person name="Gloux S."/>
            <person name="Godrie T."/>
            <person name="Goffeau A."/>
            <person name="Golding B."/>
            <person name="Gouzy J."/>
            <person name="Gurjal M."/>
            <person name="Hernandez-Lucas I."/>
            <person name="Hong A."/>
            <person name="Huizar L."/>
            <person name="Hyman R.W."/>
            <person name="Jones T."/>
            <person name="Kahn D."/>
            <person name="Kahn M.L."/>
            <person name="Kalman S."/>
            <person name="Keating D.H."/>
            <person name="Kiss E."/>
            <person name="Komp C."/>
            <person name="Lelaure V."/>
            <person name="Masuy D."/>
            <person name="Palm C."/>
            <person name="Peck M.C."/>
            <person name="Pohl T.M."/>
            <person name="Portetelle D."/>
            <person name="Purnelle B."/>
            <person name="Ramsperger U."/>
            <person name="Surzycki R."/>
            <person name="Thebault P."/>
            <person name="Vandenbol M."/>
            <person name="Vorhoelter F.J."/>
            <person name="Weidner S."/>
            <person name="Wells D.H."/>
            <person name="Wong K."/>
            <person name="Yeh K.-C."/>
            <person name="Batut J."/>
        </authorList>
    </citation>
    <scope>NUCLEOTIDE SEQUENCE [LARGE SCALE GENOMIC DNA]</scope>
    <source>
        <strain evidence="2">1021</strain>
        <plasmid evidence="2">Plasmid pSymB</plasmid>
    </source>
</reference>
<sequence length="81" mass="9077">MSIEMTRFDVLDHLKTPEDRFAYLEAAFEAGDPSLVAHALGDVARSIVCGVHAPLIFQLRRSEADPRRSNELTEEYLTSSL</sequence>
<dbReference type="RefSeq" id="WP_015456620.1">
    <property type="nucleotide sequence ID" value="NC_003078.1"/>
</dbReference>
<dbReference type="HOGENOM" id="CLU_2571458_0_0_5"/>
<evidence type="ECO:0000313" key="2">
    <source>
        <dbReference type="Proteomes" id="UP000001976"/>
    </source>
</evidence>
<accession>B2FDC5</accession>
<protein>
    <submittedName>
        <fullName evidence="1">Partial transcriptional regulator protein</fullName>
    </submittedName>
</protein>
<evidence type="ECO:0000313" key="1">
    <source>
        <dbReference type="EMBL" id="CAQ51284.1"/>
    </source>
</evidence>
<organism evidence="1 2">
    <name type="scientific">Rhizobium meliloti (strain 1021)</name>
    <name type="common">Ensifer meliloti</name>
    <name type="synonym">Sinorhizobium meliloti</name>
    <dbReference type="NCBI Taxonomy" id="266834"/>
    <lineage>
        <taxon>Bacteria</taxon>
        <taxon>Pseudomonadati</taxon>
        <taxon>Pseudomonadota</taxon>
        <taxon>Alphaproteobacteria</taxon>
        <taxon>Hyphomicrobiales</taxon>
        <taxon>Rhizobiaceae</taxon>
        <taxon>Sinorhizobium/Ensifer group</taxon>
        <taxon>Sinorhizobium</taxon>
    </lineage>
</organism>
<keyword evidence="1" id="KW-0614">Plasmid</keyword>